<reference evidence="2 4" key="3">
    <citation type="submission" date="2016-10" db="EMBL/GenBank/DDBJ databases">
        <authorList>
            <person name="Varghese N."/>
            <person name="Submissions S."/>
        </authorList>
    </citation>
    <scope>NUCLEOTIDE SEQUENCE [LARGE SCALE GENOMIC DNA]</scope>
    <source>
        <strain evidence="2 4">ATCC 33218</strain>
    </source>
</reference>
<dbReference type="InterPro" id="IPR036866">
    <property type="entry name" value="RibonucZ/Hydroxyglut_hydro"/>
</dbReference>
<evidence type="ECO:0000313" key="2">
    <source>
        <dbReference type="EMBL" id="SCY31716.1"/>
    </source>
</evidence>
<name>A0A098GI62_LEGMI</name>
<dbReference type="PANTHER" id="PTHR42663:SF6">
    <property type="entry name" value="HYDROLASE C777.06C-RELATED"/>
    <property type="match status" value="1"/>
</dbReference>
<dbReference type="EC" id="3.1.26.11" evidence="1"/>
<proteinExistence type="predicted"/>
<reference evidence="1" key="1">
    <citation type="submission" date="2014-09" db="EMBL/GenBank/DDBJ databases">
        <authorList>
            <person name="GOMEZ-VALERO Laura"/>
        </authorList>
    </citation>
    <scope>NUCLEOTIDE SEQUENCE</scope>
    <source>
        <strain evidence="1">ATCC33218</strain>
    </source>
</reference>
<dbReference type="OrthoDB" id="9803916at2"/>
<accession>A0A098GI62</accession>
<dbReference type="Pfam" id="PF23023">
    <property type="entry name" value="Anti-Pycsar_Apyc1"/>
    <property type="match status" value="1"/>
</dbReference>
<keyword evidence="1" id="KW-0378">Hydrolase</keyword>
<sequence length="250" mass="28362">MKLLFLGVSSAFSVGENRFQSNMLIESESGSKLLLDCGSDARHSLYAQGYTYSDVDAVYVSHLHSDHIGGLEWLGFSKRFIDGKKITLYISPDLIDILWNNALRGGMSSIESEQATLSAYFEVEPIHDGFVWENYHFKLVKTIHSISNGEILPSYGLFITGNSKKIFISMDTRFTPDVLQPFYDKADVIFHDCETAAKLSGQHAHYNELKMLDAKIRKKIWLYDYNCGLLPNAKKDGFKGFVVRGQRFDF</sequence>
<dbReference type="Proteomes" id="UP000032414">
    <property type="component" value="Chromosome I"/>
</dbReference>
<reference evidence="3" key="2">
    <citation type="submission" date="2014-09" db="EMBL/GenBank/DDBJ databases">
        <authorList>
            <person name="Gomez-Valero L."/>
        </authorList>
    </citation>
    <scope>NUCLEOTIDE SEQUENCE [LARGE SCALE GENOMIC DNA]</scope>
    <source>
        <strain evidence="3">ATCC33218</strain>
    </source>
</reference>
<dbReference type="HOGENOM" id="CLU_096503_1_0_6"/>
<dbReference type="Gene3D" id="3.60.15.10">
    <property type="entry name" value="Ribonuclease Z/Hydroxyacylglutathione hydrolase-like"/>
    <property type="match status" value="1"/>
</dbReference>
<evidence type="ECO:0000313" key="3">
    <source>
        <dbReference type="Proteomes" id="UP000032414"/>
    </source>
</evidence>
<dbReference type="KEGG" id="tmc:LMI_1863"/>
<protein>
    <submittedName>
        <fullName evidence="2">Ribonuclease BN, tRNA processing enzyme</fullName>
    </submittedName>
    <submittedName>
        <fullName evidence="1">Ribonuclease Z</fullName>
        <ecNumber evidence="1">3.1.26.11</ecNumber>
    </submittedName>
</protein>
<keyword evidence="4" id="KW-1185">Reference proteome</keyword>
<dbReference type="AlphaFoldDB" id="A0A098GI62"/>
<dbReference type="RefSeq" id="WP_045099448.1">
    <property type="nucleotide sequence ID" value="NZ_CP020614.1"/>
</dbReference>
<dbReference type="EMBL" id="LN614830">
    <property type="protein sequence ID" value="CEG61156.1"/>
    <property type="molecule type" value="Genomic_DNA"/>
</dbReference>
<evidence type="ECO:0000313" key="4">
    <source>
        <dbReference type="Proteomes" id="UP000182998"/>
    </source>
</evidence>
<dbReference type="EMBL" id="FMVN01000006">
    <property type="protein sequence ID" value="SCY31716.1"/>
    <property type="molecule type" value="Genomic_DNA"/>
</dbReference>
<gene>
    <name evidence="1" type="ORF">LMI_1863</name>
    <name evidence="2" type="ORF">SAMN02982997_01367</name>
</gene>
<dbReference type="Proteomes" id="UP000182998">
    <property type="component" value="Unassembled WGS sequence"/>
</dbReference>
<evidence type="ECO:0000313" key="1">
    <source>
        <dbReference type="EMBL" id="CEG61156.1"/>
    </source>
</evidence>
<organism evidence="1 3">
    <name type="scientific">Legionella micdadei</name>
    <name type="common">Tatlockia micdadei</name>
    <dbReference type="NCBI Taxonomy" id="451"/>
    <lineage>
        <taxon>Bacteria</taxon>
        <taxon>Pseudomonadati</taxon>
        <taxon>Pseudomonadota</taxon>
        <taxon>Gammaproteobacteria</taxon>
        <taxon>Legionellales</taxon>
        <taxon>Legionellaceae</taxon>
        <taxon>Legionella</taxon>
    </lineage>
</organism>
<dbReference type="GO" id="GO:0046872">
    <property type="term" value="F:metal ion binding"/>
    <property type="evidence" value="ECO:0007669"/>
    <property type="project" value="UniProtKB-KW"/>
</dbReference>
<dbReference type="PATRIC" id="fig|451.8.peg.1438"/>
<dbReference type="SUPFAM" id="SSF56281">
    <property type="entry name" value="Metallo-hydrolase/oxidoreductase"/>
    <property type="match status" value="1"/>
</dbReference>
<dbReference type="GO" id="GO:0042781">
    <property type="term" value="F:3'-tRNA processing endoribonuclease activity"/>
    <property type="evidence" value="ECO:0007669"/>
    <property type="project" value="UniProtKB-EC"/>
</dbReference>
<dbReference type="STRING" id="451.B6N58_06675"/>
<dbReference type="PANTHER" id="PTHR42663">
    <property type="entry name" value="HYDROLASE C777.06C-RELATED-RELATED"/>
    <property type="match status" value="1"/>
</dbReference>